<dbReference type="EMBL" id="CP002305">
    <property type="protein sequence ID" value="ADQ16150.1"/>
    <property type="molecule type" value="Genomic_DNA"/>
</dbReference>
<proteinExistence type="predicted"/>
<protein>
    <submittedName>
        <fullName evidence="2">Inosine/uridine-preferring nucleoside hydrolase</fullName>
    </submittedName>
</protein>
<dbReference type="InterPro" id="IPR001910">
    <property type="entry name" value="Inosine/uridine_hydrolase_dom"/>
</dbReference>
<dbReference type="InterPro" id="IPR036452">
    <property type="entry name" value="Ribo_hydro-like"/>
</dbReference>
<dbReference type="HOGENOM" id="CLU_055874_0_0_10"/>
<dbReference type="KEGG" id="lby:Lbys_0372"/>
<evidence type="ECO:0000313" key="3">
    <source>
        <dbReference type="Proteomes" id="UP000007435"/>
    </source>
</evidence>
<dbReference type="Gene3D" id="3.90.245.10">
    <property type="entry name" value="Ribonucleoside hydrolase-like"/>
    <property type="match status" value="1"/>
</dbReference>
<dbReference type="AlphaFoldDB" id="E4RW07"/>
<keyword evidence="3" id="KW-1185">Reference proteome</keyword>
<reference key="1">
    <citation type="submission" date="2010-11" db="EMBL/GenBank/DDBJ databases">
        <title>The complete genome of Leadbetterella byssophila DSM 17132.</title>
        <authorList>
            <consortium name="US DOE Joint Genome Institute (JGI-PGF)"/>
            <person name="Lucas S."/>
            <person name="Copeland A."/>
            <person name="Lapidus A."/>
            <person name="Glavina del Rio T."/>
            <person name="Dalin E."/>
            <person name="Tice H."/>
            <person name="Bruce D."/>
            <person name="Goodwin L."/>
            <person name="Pitluck S."/>
            <person name="Kyrpides N."/>
            <person name="Mavromatis K."/>
            <person name="Ivanova N."/>
            <person name="Teshima H."/>
            <person name="Brettin T."/>
            <person name="Detter J.C."/>
            <person name="Han C."/>
            <person name="Tapia R."/>
            <person name="Land M."/>
            <person name="Hauser L."/>
            <person name="Markowitz V."/>
            <person name="Cheng J.-F."/>
            <person name="Hugenholtz P."/>
            <person name="Woyke T."/>
            <person name="Wu D."/>
            <person name="Tindall B."/>
            <person name="Pomrenke H.G."/>
            <person name="Brambilla E."/>
            <person name="Klenk H.-P."/>
            <person name="Eisen J.A."/>
        </authorList>
    </citation>
    <scope>NUCLEOTIDE SEQUENCE [LARGE SCALE GENOMIC DNA]</scope>
    <source>
        <strain>DSM 17132</strain>
    </source>
</reference>
<name>E4RW07_LEAB4</name>
<dbReference type="CDD" id="cd02652">
    <property type="entry name" value="nuc_hydro_2"/>
    <property type="match status" value="1"/>
</dbReference>
<dbReference type="OrthoDB" id="128573at2"/>
<accession>E4RW07</accession>
<evidence type="ECO:0000259" key="1">
    <source>
        <dbReference type="Pfam" id="PF01156"/>
    </source>
</evidence>
<dbReference type="PANTHER" id="PTHR43264">
    <property type="match status" value="1"/>
</dbReference>
<dbReference type="GO" id="GO:0016799">
    <property type="term" value="F:hydrolase activity, hydrolyzing N-glycosyl compounds"/>
    <property type="evidence" value="ECO:0007669"/>
    <property type="project" value="InterPro"/>
</dbReference>
<feature type="domain" description="Inosine/uridine-preferring nucleoside hydrolase" evidence="1">
    <location>
        <begin position="27"/>
        <end position="300"/>
    </location>
</feature>
<evidence type="ECO:0000313" key="2">
    <source>
        <dbReference type="EMBL" id="ADQ16150.1"/>
    </source>
</evidence>
<sequence>MKKSILLIASLFFAACEKPSEPEVPVIIFETDMGNDVDDALALDMIYKYLDKEKVKVLAISSNKQSPYSTEYIHLMNHWYGYPDIPIAKVINGIDSENDARKYAEFVSLQKDSTGAPLFQRPDFDYDQVPEAVSLYRGILAKQPDHSVTLVSVGFSTNIYRLLNSLPDEYSPLSGKELIAKKVKLLSMMAGSFGEKKIPEYNVVKDIPAAQNITKEWPTPIVFTPFEAGIAVTYPATSIENDFTWAPYHPVVEAYKHYLDMPYDRPTWDLIALLYVVENSPEYFTLSEAGAITVDDKGYTSFTASKDGKHRYLTVDSVQALKTRQHFVELITAKPNLK</sequence>
<dbReference type="Proteomes" id="UP000007435">
    <property type="component" value="Chromosome"/>
</dbReference>
<dbReference type="eggNOG" id="COG1957">
    <property type="taxonomic scope" value="Bacteria"/>
</dbReference>
<dbReference type="PANTHER" id="PTHR43264:SF1">
    <property type="entry name" value="INOSINE_URIDINE-PREFERRING NUCLEOSIDE HYDROLASE DOMAIN-CONTAINING PROTEIN"/>
    <property type="match status" value="1"/>
</dbReference>
<dbReference type="STRING" id="649349.Lbys_0372"/>
<dbReference type="SUPFAM" id="SSF53590">
    <property type="entry name" value="Nucleoside hydrolase"/>
    <property type="match status" value="1"/>
</dbReference>
<dbReference type="PROSITE" id="PS51257">
    <property type="entry name" value="PROKAR_LIPOPROTEIN"/>
    <property type="match status" value="1"/>
</dbReference>
<organism evidence="2 3">
    <name type="scientific">Leadbetterella byssophila (strain DSM 17132 / JCM 16389 / KACC 11308 / NBRC 106382 / 4M15)</name>
    <dbReference type="NCBI Taxonomy" id="649349"/>
    <lineage>
        <taxon>Bacteria</taxon>
        <taxon>Pseudomonadati</taxon>
        <taxon>Bacteroidota</taxon>
        <taxon>Cytophagia</taxon>
        <taxon>Cytophagales</taxon>
        <taxon>Leadbetterellaceae</taxon>
        <taxon>Leadbetterella</taxon>
    </lineage>
</organism>
<gene>
    <name evidence="2" type="ordered locus">Lbys_0372</name>
</gene>
<reference evidence="2 3" key="2">
    <citation type="journal article" date="2011" name="Stand. Genomic Sci.">
        <title>Complete genome sequence of Leadbetterella byssophila type strain (4M15).</title>
        <authorList>
            <person name="Abt B."/>
            <person name="Teshima H."/>
            <person name="Lucas S."/>
            <person name="Lapidus A."/>
            <person name="Del Rio T.G."/>
            <person name="Nolan M."/>
            <person name="Tice H."/>
            <person name="Cheng J.F."/>
            <person name="Pitluck S."/>
            <person name="Liolios K."/>
            <person name="Pagani I."/>
            <person name="Ivanova N."/>
            <person name="Mavromatis K."/>
            <person name="Pati A."/>
            <person name="Tapia R."/>
            <person name="Han C."/>
            <person name="Goodwin L."/>
            <person name="Chen A."/>
            <person name="Palaniappan K."/>
            <person name="Land M."/>
            <person name="Hauser L."/>
            <person name="Chang Y.J."/>
            <person name="Jeffries C.D."/>
            <person name="Rohde M."/>
            <person name="Goker M."/>
            <person name="Tindall B.J."/>
            <person name="Detter J.C."/>
            <person name="Woyke T."/>
            <person name="Bristow J."/>
            <person name="Eisen J.A."/>
            <person name="Markowitz V."/>
            <person name="Hugenholtz P."/>
            <person name="Klenk H.P."/>
            <person name="Kyrpides N.C."/>
        </authorList>
    </citation>
    <scope>NUCLEOTIDE SEQUENCE [LARGE SCALE GENOMIC DNA]</scope>
    <source>
        <strain evidence="3">DSM 17132 / JCM 16389 / KACC 11308 / NBRC 106382 / 4M15</strain>
    </source>
</reference>
<dbReference type="RefSeq" id="WP_013407205.1">
    <property type="nucleotide sequence ID" value="NC_014655.1"/>
</dbReference>
<dbReference type="Pfam" id="PF01156">
    <property type="entry name" value="IU_nuc_hydro"/>
    <property type="match status" value="1"/>
</dbReference>
<keyword evidence="2" id="KW-0378">Hydrolase</keyword>